<dbReference type="InterPro" id="IPR002524">
    <property type="entry name" value="Cation_efflux"/>
</dbReference>
<evidence type="ECO:0000256" key="6">
    <source>
        <dbReference type="ARBA" id="ARBA00023136"/>
    </source>
</evidence>
<feature type="domain" description="Cation efflux protein cytoplasmic" evidence="9">
    <location>
        <begin position="216"/>
        <end position="289"/>
    </location>
</feature>
<dbReference type="Proteomes" id="UP000075806">
    <property type="component" value="Unassembled WGS sequence"/>
</dbReference>
<dbReference type="FunFam" id="1.20.1510.10:FF:000006">
    <property type="entry name" value="Divalent cation efflux transporter"/>
    <property type="match status" value="1"/>
</dbReference>
<feature type="transmembrane region" description="Helical" evidence="7">
    <location>
        <begin position="120"/>
        <end position="138"/>
    </location>
</feature>
<proteinExistence type="inferred from homology"/>
<dbReference type="SUPFAM" id="SSF161111">
    <property type="entry name" value="Cation efflux protein transmembrane domain-like"/>
    <property type="match status" value="1"/>
</dbReference>
<dbReference type="InterPro" id="IPR058533">
    <property type="entry name" value="Cation_efflux_TM"/>
</dbReference>
<dbReference type="InterPro" id="IPR036837">
    <property type="entry name" value="Cation_efflux_CTD_sf"/>
</dbReference>
<dbReference type="NCBIfam" id="TIGR01297">
    <property type="entry name" value="CDF"/>
    <property type="match status" value="1"/>
</dbReference>
<comment type="subcellular location">
    <subcellularLocation>
        <location evidence="1">Membrane</location>
        <topology evidence="1">Multi-pass membrane protein</topology>
    </subcellularLocation>
</comment>
<comment type="similarity">
    <text evidence="2">Belongs to the cation diffusion facilitator (CDF) transporter (TC 2.A.4) family.</text>
</comment>
<feature type="transmembrane region" description="Helical" evidence="7">
    <location>
        <begin position="159"/>
        <end position="179"/>
    </location>
</feature>
<sequence length="290" mass="31806">MVEEQRYKDLRKGERGAIISIVAYLILAILKLIVGFYADSSALKADGINNATDIVVSIAVLVGLRMSQKPPDHDHPYGHWKAETVASLVASFIIMVVGIQVLITAIPALFSSNQTAPDSIAAWVGGFSFIVMIFVFRYNRYLGKKINSQAVTAASKDNLSDALVSLGATIGIIGAQFGLAWLDPLIAVLVGFVICKTAWDIFKDATHYLTDGFEKTELDAFKETALSIDEVKEVKEVKARYYGNSSIIDIVILVNGNLDIRDAHDISTKVENLLLEKHQTFDVHVHVEPD</sequence>
<dbReference type="GO" id="GO:0008324">
    <property type="term" value="F:monoatomic cation transmembrane transporter activity"/>
    <property type="evidence" value="ECO:0007669"/>
    <property type="project" value="InterPro"/>
</dbReference>
<dbReference type="RefSeq" id="WP_061948307.1">
    <property type="nucleotide sequence ID" value="NZ_LTAO01000012.1"/>
</dbReference>
<accession>A0A162E7C3</accession>
<dbReference type="Gene3D" id="1.20.1510.10">
    <property type="entry name" value="Cation efflux protein transmembrane domain"/>
    <property type="match status" value="1"/>
</dbReference>
<comment type="caution">
    <text evidence="10">The sequence shown here is derived from an EMBL/GenBank/DDBJ whole genome shotgun (WGS) entry which is preliminary data.</text>
</comment>
<evidence type="ECO:0000259" key="8">
    <source>
        <dbReference type="Pfam" id="PF01545"/>
    </source>
</evidence>
<feature type="transmembrane region" description="Helical" evidence="7">
    <location>
        <begin position="16"/>
        <end position="36"/>
    </location>
</feature>
<gene>
    <name evidence="10" type="ORF">AZF04_04030</name>
</gene>
<evidence type="ECO:0000256" key="3">
    <source>
        <dbReference type="ARBA" id="ARBA00022448"/>
    </source>
</evidence>
<keyword evidence="4 7" id="KW-0812">Transmembrane</keyword>
<dbReference type="Pfam" id="PF16916">
    <property type="entry name" value="ZT_dimer"/>
    <property type="match status" value="1"/>
</dbReference>
<dbReference type="GO" id="GO:0016020">
    <property type="term" value="C:membrane"/>
    <property type="evidence" value="ECO:0007669"/>
    <property type="project" value="UniProtKB-SubCell"/>
</dbReference>
<dbReference type="SUPFAM" id="SSF160240">
    <property type="entry name" value="Cation efflux protein cytoplasmic domain-like"/>
    <property type="match status" value="1"/>
</dbReference>
<evidence type="ECO:0000259" key="9">
    <source>
        <dbReference type="Pfam" id="PF16916"/>
    </source>
</evidence>
<keyword evidence="5 7" id="KW-1133">Transmembrane helix</keyword>
<reference evidence="10" key="1">
    <citation type="submission" date="2016-02" db="EMBL/GenBank/DDBJ databases">
        <title>Genome sequence of Bacillus trypoxylicola KCTC 13244(T).</title>
        <authorList>
            <person name="Jeong H."/>
            <person name="Park S.-H."/>
            <person name="Choi S.-K."/>
        </authorList>
    </citation>
    <scope>NUCLEOTIDE SEQUENCE [LARGE SCALE GENOMIC DNA]</scope>
    <source>
        <strain evidence="10">KCTC 13244</strain>
    </source>
</reference>
<name>A0A162E7C3_9BACI</name>
<evidence type="ECO:0000256" key="1">
    <source>
        <dbReference type="ARBA" id="ARBA00004141"/>
    </source>
</evidence>
<feature type="transmembrane region" description="Helical" evidence="7">
    <location>
        <begin position="48"/>
        <end position="64"/>
    </location>
</feature>
<evidence type="ECO:0000256" key="7">
    <source>
        <dbReference type="SAM" id="Phobius"/>
    </source>
</evidence>
<dbReference type="Pfam" id="PF01545">
    <property type="entry name" value="Cation_efflux"/>
    <property type="match status" value="1"/>
</dbReference>
<dbReference type="AlphaFoldDB" id="A0A162E7C3"/>
<dbReference type="Gene3D" id="3.30.70.1350">
    <property type="entry name" value="Cation efflux protein, cytoplasmic domain"/>
    <property type="match status" value="1"/>
</dbReference>
<dbReference type="PANTHER" id="PTHR43840:SF50">
    <property type="entry name" value="MANGANESE EFFLUX SYSTEM PROTEIN MNES"/>
    <property type="match status" value="1"/>
</dbReference>
<keyword evidence="6 7" id="KW-0472">Membrane</keyword>
<dbReference type="InterPro" id="IPR027469">
    <property type="entry name" value="Cation_efflux_TMD_sf"/>
</dbReference>
<protein>
    <submittedName>
        <fullName evidence="10">Transporter</fullName>
    </submittedName>
</protein>
<evidence type="ECO:0000313" key="10">
    <source>
        <dbReference type="EMBL" id="KYG31951.1"/>
    </source>
</evidence>
<dbReference type="InterPro" id="IPR027470">
    <property type="entry name" value="Cation_efflux_CTD"/>
</dbReference>
<dbReference type="InterPro" id="IPR050291">
    <property type="entry name" value="CDF_Transporter"/>
</dbReference>
<feature type="transmembrane region" description="Helical" evidence="7">
    <location>
        <begin position="85"/>
        <end position="108"/>
    </location>
</feature>
<dbReference type="PANTHER" id="PTHR43840">
    <property type="entry name" value="MITOCHONDRIAL METAL TRANSPORTER 1-RELATED"/>
    <property type="match status" value="1"/>
</dbReference>
<keyword evidence="3" id="KW-0813">Transport</keyword>
<feature type="domain" description="Cation efflux protein transmembrane" evidence="8">
    <location>
        <begin position="18"/>
        <end position="209"/>
    </location>
</feature>
<organism evidence="10 11">
    <name type="scientific">Alkalihalobacillus trypoxylicola</name>
    <dbReference type="NCBI Taxonomy" id="519424"/>
    <lineage>
        <taxon>Bacteria</taxon>
        <taxon>Bacillati</taxon>
        <taxon>Bacillota</taxon>
        <taxon>Bacilli</taxon>
        <taxon>Bacillales</taxon>
        <taxon>Bacillaceae</taxon>
        <taxon>Alkalihalobacillus</taxon>
    </lineage>
</organism>
<dbReference type="OrthoDB" id="9806522at2"/>
<evidence type="ECO:0000256" key="2">
    <source>
        <dbReference type="ARBA" id="ARBA00008114"/>
    </source>
</evidence>
<keyword evidence="11" id="KW-1185">Reference proteome</keyword>
<evidence type="ECO:0000256" key="5">
    <source>
        <dbReference type="ARBA" id="ARBA00022989"/>
    </source>
</evidence>
<evidence type="ECO:0000313" key="11">
    <source>
        <dbReference type="Proteomes" id="UP000075806"/>
    </source>
</evidence>
<dbReference type="EMBL" id="LTAO01000012">
    <property type="protein sequence ID" value="KYG31951.1"/>
    <property type="molecule type" value="Genomic_DNA"/>
</dbReference>
<evidence type="ECO:0000256" key="4">
    <source>
        <dbReference type="ARBA" id="ARBA00022692"/>
    </source>
</evidence>